<name>A0A415S237_MEDGN</name>
<comment type="caution">
    <text evidence="1">The sequence shown here is derived from an EMBL/GenBank/DDBJ whole genome shotgun (WGS) entry which is preliminary data.</text>
</comment>
<evidence type="ECO:0000313" key="1">
    <source>
        <dbReference type="EMBL" id="RHM69163.1"/>
    </source>
</evidence>
<proteinExistence type="predicted"/>
<dbReference type="RefSeq" id="WP_118445377.1">
    <property type="nucleotide sequence ID" value="NZ_JBCPGC010000003.1"/>
</dbReference>
<dbReference type="EMBL" id="QRQE01000076">
    <property type="protein sequence ID" value="RHM69163.1"/>
    <property type="molecule type" value="Genomic_DNA"/>
</dbReference>
<protein>
    <submittedName>
        <fullName evidence="1">Uncharacterized protein</fullName>
    </submittedName>
</protein>
<sequence>MENKTKILNANFYPFVVSEKDSNGCIQLSEYQLKVHGFGILTDGKITSKLFKHENEGGVKQGTKVYEIRVKNSVGEWQDWQAIVGEIQIIPFCNFQLDRNIKKIFKTFRRDFQDNFEIRFSGLLWRSHFGEVTILDEESHLIKRINPFTLKVEYNVDLDNPCYPLEEQLEDQRNFKEKYYRYDEEGNRL</sequence>
<organism evidence="1 2">
    <name type="scientific">Mediterraneibacter gnavus</name>
    <name type="common">Ruminococcus gnavus</name>
    <dbReference type="NCBI Taxonomy" id="33038"/>
    <lineage>
        <taxon>Bacteria</taxon>
        <taxon>Bacillati</taxon>
        <taxon>Bacillota</taxon>
        <taxon>Clostridia</taxon>
        <taxon>Lachnospirales</taxon>
        <taxon>Lachnospiraceae</taxon>
        <taxon>Mediterraneibacter</taxon>
    </lineage>
</organism>
<evidence type="ECO:0000313" key="2">
    <source>
        <dbReference type="Proteomes" id="UP000285610"/>
    </source>
</evidence>
<gene>
    <name evidence="1" type="ORF">DWZ50_18555</name>
</gene>
<accession>A0A415S237</accession>
<reference evidence="1 2" key="1">
    <citation type="submission" date="2018-08" db="EMBL/GenBank/DDBJ databases">
        <title>A genome reference for cultivated species of the human gut microbiota.</title>
        <authorList>
            <person name="Zou Y."/>
            <person name="Xue W."/>
            <person name="Luo G."/>
        </authorList>
    </citation>
    <scope>NUCLEOTIDE SEQUENCE [LARGE SCALE GENOMIC DNA]</scope>
    <source>
        <strain evidence="1 2">AF33-12</strain>
    </source>
</reference>
<dbReference type="AlphaFoldDB" id="A0A415S237"/>
<dbReference type="Proteomes" id="UP000285610">
    <property type="component" value="Unassembled WGS sequence"/>
</dbReference>